<evidence type="ECO:0000313" key="2">
    <source>
        <dbReference type="EMBL" id="MFC5752214.1"/>
    </source>
</evidence>
<evidence type="ECO:0000256" key="1">
    <source>
        <dbReference type="SAM" id="MobiDB-lite"/>
    </source>
</evidence>
<reference evidence="3" key="1">
    <citation type="journal article" date="2019" name="Int. J. Syst. Evol. Microbiol.">
        <title>The Global Catalogue of Microorganisms (GCM) 10K type strain sequencing project: providing services to taxonomists for standard genome sequencing and annotation.</title>
        <authorList>
            <consortium name="The Broad Institute Genomics Platform"/>
            <consortium name="The Broad Institute Genome Sequencing Center for Infectious Disease"/>
            <person name="Wu L."/>
            <person name="Ma J."/>
        </authorList>
    </citation>
    <scope>NUCLEOTIDE SEQUENCE [LARGE SCALE GENOMIC DNA]</scope>
    <source>
        <strain evidence="3">KCTC 42087</strain>
    </source>
</reference>
<feature type="region of interest" description="Disordered" evidence="1">
    <location>
        <begin position="85"/>
        <end position="107"/>
    </location>
</feature>
<organism evidence="2 3">
    <name type="scientific">Actinomadura rugatobispora</name>
    <dbReference type="NCBI Taxonomy" id="1994"/>
    <lineage>
        <taxon>Bacteria</taxon>
        <taxon>Bacillati</taxon>
        <taxon>Actinomycetota</taxon>
        <taxon>Actinomycetes</taxon>
        <taxon>Streptosporangiales</taxon>
        <taxon>Thermomonosporaceae</taxon>
        <taxon>Actinomadura</taxon>
    </lineage>
</organism>
<gene>
    <name evidence="2" type="ORF">ACFPZN_41945</name>
</gene>
<dbReference type="EMBL" id="JBHSON010000083">
    <property type="protein sequence ID" value="MFC5752214.1"/>
    <property type="molecule type" value="Genomic_DNA"/>
</dbReference>
<proteinExistence type="predicted"/>
<comment type="caution">
    <text evidence="2">The sequence shown here is derived from an EMBL/GenBank/DDBJ whole genome shotgun (WGS) entry which is preliminary data.</text>
</comment>
<dbReference type="RefSeq" id="WP_378288176.1">
    <property type="nucleotide sequence ID" value="NZ_JBHSON010000083.1"/>
</dbReference>
<accession>A0ABW1ACQ7</accession>
<protein>
    <submittedName>
        <fullName evidence="2">Uncharacterized protein</fullName>
    </submittedName>
</protein>
<keyword evidence="3" id="KW-1185">Reference proteome</keyword>
<dbReference type="Proteomes" id="UP001596074">
    <property type="component" value="Unassembled WGS sequence"/>
</dbReference>
<evidence type="ECO:0000313" key="3">
    <source>
        <dbReference type="Proteomes" id="UP001596074"/>
    </source>
</evidence>
<sequence length="107" mass="10319">MTAPAQALRPGEQLASTVCATRVVVVRAPADGRPLIACGGEPMVAAASAPAAPPAGAGGDPVTLIGKRYVDAAGTLELLCTASGTGALTGDGDPLSLKSAKPLPASD</sequence>
<name>A0ABW1ACQ7_9ACTN</name>